<evidence type="ECO:0000313" key="1">
    <source>
        <dbReference type="EMBL" id="CUH68279.1"/>
    </source>
</evidence>
<reference evidence="1 3" key="2">
    <citation type="submission" date="2015-09" db="EMBL/GenBank/DDBJ databases">
        <authorList>
            <person name="Rodrigo-Torres L."/>
            <person name="Arahal D.R."/>
        </authorList>
    </citation>
    <scope>NUCLEOTIDE SEQUENCE [LARGE SCALE GENOMIC DNA]</scope>
    <source>
        <strain evidence="1 3">CECT 5118</strain>
    </source>
</reference>
<dbReference type="Proteomes" id="UP000051086">
    <property type="component" value="Unassembled WGS sequence"/>
</dbReference>
<dbReference type="EMBL" id="CYSC01000040">
    <property type="protein sequence ID" value="CUH73425.1"/>
    <property type="molecule type" value="Genomic_DNA"/>
</dbReference>
<dbReference type="Proteomes" id="UP000051887">
    <property type="component" value="Unassembled WGS sequence"/>
</dbReference>
<dbReference type="EMBL" id="CYSB01000030">
    <property type="protein sequence ID" value="CUH68279.1"/>
    <property type="molecule type" value="Genomic_DNA"/>
</dbReference>
<evidence type="ECO:0000313" key="2">
    <source>
        <dbReference type="EMBL" id="CUH73425.1"/>
    </source>
</evidence>
<protein>
    <submittedName>
        <fullName evidence="2">Uncharacterized protein</fullName>
    </submittedName>
</protein>
<organism evidence="2 4">
    <name type="scientific">Thalassovita autumnalis</name>
    <dbReference type="NCBI Taxonomy" id="2072972"/>
    <lineage>
        <taxon>Bacteria</taxon>
        <taxon>Pseudomonadati</taxon>
        <taxon>Pseudomonadota</taxon>
        <taxon>Alphaproteobacteria</taxon>
        <taxon>Rhodobacterales</taxon>
        <taxon>Roseobacteraceae</taxon>
        <taxon>Thalassovita</taxon>
    </lineage>
</organism>
<sequence>MCGGWCHSQEVSRIACIGNGAMAKDFCVLGLALFAAQSGCSQLGLAA</sequence>
<name>A0A0P1FWF0_9RHOB</name>
<keyword evidence="3" id="KW-1185">Reference proteome</keyword>
<gene>
    <name evidence="1" type="ORF">TL5118_02555</name>
    <name evidence="2" type="ORF">TL5120_03234</name>
</gene>
<accession>A0A0P1FWF0</accession>
<evidence type="ECO:0000313" key="3">
    <source>
        <dbReference type="Proteomes" id="UP000051086"/>
    </source>
</evidence>
<reference evidence="2 4" key="1">
    <citation type="submission" date="2015-09" db="EMBL/GenBank/DDBJ databases">
        <authorList>
            <consortium name="Swine Surveillance"/>
        </authorList>
    </citation>
    <scope>NUCLEOTIDE SEQUENCE [LARGE SCALE GENOMIC DNA]</scope>
    <source>
        <strain evidence="2 4">5120</strain>
    </source>
</reference>
<proteinExistence type="predicted"/>
<dbReference type="AlphaFoldDB" id="A0A0P1FWF0"/>
<evidence type="ECO:0000313" key="4">
    <source>
        <dbReference type="Proteomes" id="UP000051887"/>
    </source>
</evidence>